<organism evidence="1 2">
    <name type="scientific">Halobacterium phage ChaoS9</name>
    <dbReference type="NCBI Taxonomy" id="2847105"/>
    <lineage>
        <taxon>Viruses</taxon>
        <taxon>Duplodnaviria</taxon>
        <taxon>Heunggongvirae</taxon>
        <taxon>Uroviricota</taxon>
        <taxon>Caudoviricetes</taxon>
        <taxon>Vertoviridae</taxon>
        <taxon>Chaovirus</taxon>
        <taxon>Chaovirus bigenum</taxon>
        <taxon>Chaovirus ChaoS9</taxon>
    </lineage>
</organism>
<accession>A0A481V791</accession>
<keyword evidence="2" id="KW-1185">Reference proteome</keyword>
<dbReference type="Proteomes" id="UP000294095">
    <property type="component" value="Segment"/>
</dbReference>
<name>A0A481V791_9CAUD</name>
<gene>
    <name evidence="1" type="ORF">ChaoS9_175</name>
</gene>
<dbReference type="EMBL" id="MK310226">
    <property type="protein sequence ID" value="QBI90042.1"/>
    <property type="molecule type" value="Genomic_DNA"/>
</dbReference>
<proteinExistence type="predicted"/>
<sequence length="95" mass="10668">MIQAIFKPDDGTNRMVGHVSTEYTTDDESEILVETSIGELSEAFEDAPVEELPDIGHPVNLAIENPLTYRDYLILENGDVVYDENYSRPRDCDGC</sequence>
<evidence type="ECO:0000313" key="1">
    <source>
        <dbReference type="EMBL" id="QBI90042.1"/>
    </source>
</evidence>
<protein>
    <submittedName>
        <fullName evidence="1">Uncharacterized protein</fullName>
    </submittedName>
</protein>
<evidence type="ECO:0000313" key="2">
    <source>
        <dbReference type="Proteomes" id="UP000294095"/>
    </source>
</evidence>
<reference evidence="2" key="1">
    <citation type="journal article" date="2019" name="Genes (Basel)">
        <title>Halobacterium salinarum virus ChaoS9, a Novel Halovirus Related to PhiH1 and PhiCh1.</title>
        <authorList>
            <person name="Dyall-Smith M."/>
            <person name="Palm P."/>
            <person name="Wanner G."/>
            <person name="Witte A."/>
            <person name="Oesterhelt D."/>
            <person name="Pfeiffer F."/>
        </authorList>
    </citation>
    <scope>NUCLEOTIDE SEQUENCE [LARGE SCALE GENOMIC DNA]</scope>
</reference>